<name>A0A5P1FUC4_ASPOF</name>
<dbReference type="AlphaFoldDB" id="A0A5P1FUC4"/>
<dbReference type="Gene3D" id="3.90.180.10">
    <property type="entry name" value="Medium-chain alcohol dehydrogenases, catalytic domain"/>
    <property type="match status" value="2"/>
</dbReference>
<evidence type="ECO:0000313" key="1">
    <source>
        <dbReference type="EMBL" id="ONK81037.1"/>
    </source>
</evidence>
<organism evidence="1 2">
    <name type="scientific">Asparagus officinalis</name>
    <name type="common">Garden asparagus</name>
    <dbReference type="NCBI Taxonomy" id="4686"/>
    <lineage>
        <taxon>Eukaryota</taxon>
        <taxon>Viridiplantae</taxon>
        <taxon>Streptophyta</taxon>
        <taxon>Embryophyta</taxon>
        <taxon>Tracheophyta</taxon>
        <taxon>Spermatophyta</taxon>
        <taxon>Magnoliopsida</taxon>
        <taxon>Liliopsida</taxon>
        <taxon>Asparagales</taxon>
        <taxon>Asparagaceae</taxon>
        <taxon>Asparagoideae</taxon>
        <taxon>Asparagus</taxon>
    </lineage>
</organism>
<evidence type="ECO:0000313" key="2">
    <source>
        <dbReference type="Proteomes" id="UP000243459"/>
    </source>
</evidence>
<dbReference type="InterPro" id="IPR011032">
    <property type="entry name" value="GroES-like_sf"/>
</dbReference>
<dbReference type="Gramene" id="ONK81037">
    <property type="protein sequence ID" value="ONK81037"/>
    <property type="gene ID" value="A4U43_C01F24560"/>
</dbReference>
<dbReference type="GO" id="GO:0016628">
    <property type="term" value="F:oxidoreductase activity, acting on the CH-CH group of donors, NAD or NADP as acceptor"/>
    <property type="evidence" value="ECO:0007669"/>
    <property type="project" value="InterPro"/>
</dbReference>
<reference evidence="2" key="1">
    <citation type="journal article" date="2017" name="Nat. Commun.">
        <title>The asparagus genome sheds light on the origin and evolution of a young Y chromosome.</title>
        <authorList>
            <person name="Harkess A."/>
            <person name="Zhou J."/>
            <person name="Xu C."/>
            <person name="Bowers J.E."/>
            <person name="Van der Hulst R."/>
            <person name="Ayyampalayam S."/>
            <person name="Mercati F."/>
            <person name="Riccardi P."/>
            <person name="McKain M.R."/>
            <person name="Kakrana A."/>
            <person name="Tang H."/>
            <person name="Ray J."/>
            <person name="Groenendijk J."/>
            <person name="Arikit S."/>
            <person name="Mathioni S.M."/>
            <person name="Nakano M."/>
            <person name="Shan H."/>
            <person name="Telgmann-Rauber A."/>
            <person name="Kanno A."/>
            <person name="Yue Z."/>
            <person name="Chen H."/>
            <person name="Li W."/>
            <person name="Chen Y."/>
            <person name="Xu X."/>
            <person name="Zhang Y."/>
            <person name="Luo S."/>
            <person name="Chen H."/>
            <person name="Gao J."/>
            <person name="Mao Z."/>
            <person name="Pires J.C."/>
            <person name="Luo M."/>
            <person name="Kudrna D."/>
            <person name="Wing R.A."/>
            <person name="Meyers B.C."/>
            <person name="Yi K."/>
            <person name="Kong H."/>
            <person name="Lavrijsen P."/>
            <person name="Sunseri F."/>
            <person name="Falavigna A."/>
            <person name="Ye Y."/>
            <person name="Leebens-Mack J.H."/>
            <person name="Chen G."/>
        </authorList>
    </citation>
    <scope>NUCLEOTIDE SEQUENCE [LARGE SCALE GENOMIC DNA]</scope>
    <source>
        <strain evidence="2">cv. DH0086</strain>
    </source>
</reference>
<dbReference type="SUPFAM" id="SSF50129">
    <property type="entry name" value="GroES-like"/>
    <property type="match status" value="1"/>
</dbReference>
<dbReference type="Proteomes" id="UP000243459">
    <property type="component" value="Chromosome 1"/>
</dbReference>
<dbReference type="InterPro" id="IPR045010">
    <property type="entry name" value="MDR_fam"/>
</dbReference>
<dbReference type="PANTHER" id="PTHR43205">
    <property type="entry name" value="PROSTAGLANDIN REDUCTASE"/>
    <property type="match status" value="1"/>
</dbReference>
<proteinExistence type="predicted"/>
<dbReference type="EMBL" id="CM007381">
    <property type="protein sequence ID" value="ONK81037.1"/>
    <property type="molecule type" value="Genomic_DNA"/>
</dbReference>
<protein>
    <recommendedName>
        <fullName evidence="3">Oxidoreductase N-terminal domain-containing protein</fullName>
    </recommendedName>
</protein>
<sequence>MEVENKYVTLKNYINGNPSESNLEITSTLLSLTIEEGSKDMIVKDLYVVGSKKILLLQEIDAFGIWRVVASGNPGFQKDDLVGGVLGWEEYSIVRPGTIINKITATDFPLSYTIWVS</sequence>
<evidence type="ECO:0008006" key="3">
    <source>
        <dbReference type="Google" id="ProtNLM"/>
    </source>
</evidence>
<dbReference type="PANTHER" id="PTHR43205:SF12">
    <property type="entry name" value="OS06G0602900 PROTEIN"/>
    <property type="match status" value="1"/>
</dbReference>
<accession>A0A5P1FUC4</accession>
<keyword evidence="2" id="KW-1185">Reference proteome</keyword>
<gene>
    <name evidence="1" type="ORF">A4U43_C01F24560</name>
</gene>